<dbReference type="Proteomes" id="UP000095728">
    <property type="component" value="Unassembled WGS sequence"/>
</dbReference>
<dbReference type="EC" id="5.1.3.15" evidence="3 5"/>
<evidence type="ECO:0000256" key="5">
    <source>
        <dbReference type="PIRNR" id="PIRNR016020"/>
    </source>
</evidence>
<dbReference type="InterPro" id="IPR025532">
    <property type="entry name" value="G6P_1-epimerase"/>
</dbReference>
<dbReference type="InterPro" id="IPR008183">
    <property type="entry name" value="Aldose_1/G6P_1-epimerase"/>
</dbReference>
<dbReference type="AlphaFoldDB" id="A0A1E5RGZ7"/>
<reference evidence="9" key="1">
    <citation type="journal article" date="2016" name="Genome Announc.">
        <title>Genome sequences of three species of Hanseniaspora isolated from spontaneous wine fermentations.</title>
        <authorList>
            <person name="Sternes P.R."/>
            <person name="Lee D."/>
            <person name="Kutyna D.R."/>
            <person name="Borneman A.R."/>
        </authorList>
    </citation>
    <scope>NUCLEOTIDE SEQUENCE [LARGE SCALE GENOMIC DNA]</scope>
    <source>
        <strain evidence="9">AWRI3579</strain>
    </source>
</reference>
<dbReference type="InParanoid" id="A0A1E5RGZ7"/>
<dbReference type="GO" id="GO:0005737">
    <property type="term" value="C:cytoplasm"/>
    <property type="evidence" value="ECO:0007669"/>
    <property type="project" value="TreeGrafter"/>
</dbReference>
<dbReference type="Gene3D" id="2.70.98.10">
    <property type="match status" value="1"/>
</dbReference>
<evidence type="ECO:0000313" key="8">
    <source>
        <dbReference type="EMBL" id="OEJ86180.1"/>
    </source>
</evidence>
<dbReference type="FunCoup" id="A0A1E5RGZ7">
    <property type="interactions" value="277"/>
</dbReference>
<gene>
    <name evidence="8" type="ORF">AWRI3579_g1436</name>
</gene>
<evidence type="ECO:0000256" key="4">
    <source>
        <dbReference type="ARBA" id="ARBA00023235"/>
    </source>
</evidence>
<comment type="similarity">
    <text evidence="2 5">Belongs to the glucose-6-phosphate 1-epimerase family.</text>
</comment>
<organism evidence="8 9">
    <name type="scientific">Hanseniaspora osmophila</name>
    <dbReference type="NCBI Taxonomy" id="56408"/>
    <lineage>
        <taxon>Eukaryota</taxon>
        <taxon>Fungi</taxon>
        <taxon>Dikarya</taxon>
        <taxon>Ascomycota</taxon>
        <taxon>Saccharomycotina</taxon>
        <taxon>Saccharomycetes</taxon>
        <taxon>Saccharomycodales</taxon>
        <taxon>Saccharomycodaceae</taxon>
        <taxon>Hanseniaspora</taxon>
    </lineage>
</organism>
<comment type="caution">
    <text evidence="8">The sequence shown here is derived from an EMBL/GenBank/DDBJ whole genome shotgun (WGS) entry which is preliminary data.</text>
</comment>
<name>A0A1E5RGZ7_9ASCO</name>
<feature type="active site" evidence="6">
    <location>
        <position position="163"/>
    </location>
</feature>
<dbReference type="InterPro" id="IPR014718">
    <property type="entry name" value="GH-type_carb-bd"/>
</dbReference>
<evidence type="ECO:0000256" key="6">
    <source>
        <dbReference type="PIRSR" id="PIRSR016020-1"/>
    </source>
</evidence>
<sequence length="300" mass="34063">MPITETDTTVVLTHPENQKSTVTILKYGATVYSWKLDGKEQLWLSSAAKLDGSKPVRGGIPLVFPVFGKCTDSVNHPELSQLPQHGLARNSTWEFLGQTTESPLTVQFGLYPEIANSELTKIWNYDFELILSVELGVDYLKTAIEVTNPLKATRELSFNWLFHTYLHVEDVEDTMVANLAGSNTYDQLLQESYTEVQPVIGFHEELDRIYRNVNPERVIQVVDKGHPLHSVKRSNLPDAVVWNPWIEKSKGMGDFEPKDGYLKMVCVEPGHVHDFVTLKPGAKWEAFQLLYKDELNYQAL</sequence>
<comment type="catalytic activity">
    <reaction evidence="1">
        <text>alpha-D-glucose 6-phosphate = beta-D-glucose 6-phosphate</text>
        <dbReference type="Rhea" id="RHEA:16249"/>
        <dbReference type="ChEBI" id="CHEBI:58225"/>
        <dbReference type="ChEBI" id="CHEBI:58247"/>
        <dbReference type="EC" id="5.1.3.15"/>
    </reaction>
</comment>
<feature type="binding site" evidence="7">
    <location>
        <position position="84"/>
    </location>
    <ligand>
        <name>substrate</name>
    </ligand>
</feature>
<keyword evidence="4 5" id="KW-0413">Isomerase</keyword>
<dbReference type="STRING" id="56408.A0A1E5RGZ7"/>
<dbReference type="GO" id="GO:0005975">
    <property type="term" value="P:carbohydrate metabolic process"/>
    <property type="evidence" value="ECO:0007669"/>
    <property type="project" value="InterPro"/>
</dbReference>
<dbReference type="Pfam" id="PF01263">
    <property type="entry name" value="Aldose_epim"/>
    <property type="match status" value="1"/>
</dbReference>
<feature type="binding site" evidence="7">
    <location>
        <position position="89"/>
    </location>
    <ligand>
        <name>substrate</name>
    </ligand>
</feature>
<proteinExistence type="inferred from homology"/>
<dbReference type="PIRSF" id="PIRSF016020">
    <property type="entry name" value="PHexose_mutarotase"/>
    <property type="match status" value="1"/>
</dbReference>
<evidence type="ECO:0000256" key="1">
    <source>
        <dbReference type="ARBA" id="ARBA00001096"/>
    </source>
</evidence>
<dbReference type="SUPFAM" id="SSF74650">
    <property type="entry name" value="Galactose mutarotase-like"/>
    <property type="match status" value="1"/>
</dbReference>
<dbReference type="EMBL" id="LPNM01000006">
    <property type="protein sequence ID" value="OEJ86180.1"/>
    <property type="molecule type" value="Genomic_DNA"/>
</dbReference>
<dbReference type="GO" id="GO:0030246">
    <property type="term" value="F:carbohydrate binding"/>
    <property type="evidence" value="ECO:0007669"/>
    <property type="project" value="UniProtKB-UniRule"/>
</dbReference>
<feature type="binding site" evidence="7">
    <location>
        <position position="57"/>
    </location>
    <ligand>
        <name>substrate</name>
    </ligand>
</feature>
<comment type="function">
    <text evidence="5">Catalyzes the interconversion between the alpha and beta anomers from at least three hexose 6-phosphate sugars (Glc6P, Gal6P, and Man6P).</text>
</comment>
<dbReference type="PANTHER" id="PTHR11122">
    <property type="entry name" value="APOSPORY-ASSOCIATED PROTEIN C-RELATED"/>
    <property type="match status" value="1"/>
</dbReference>
<dbReference type="PANTHER" id="PTHR11122:SF13">
    <property type="entry name" value="GLUCOSE-6-PHOSPHATE 1-EPIMERASE"/>
    <property type="match status" value="1"/>
</dbReference>
<evidence type="ECO:0000256" key="3">
    <source>
        <dbReference type="ARBA" id="ARBA00012083"/>
    </source>
</evidence>
<dbReference type="OrthoDB" id="1659429at2759"/>
<protein>
    <recommendedName>
        <fullName evidence="3 5">Glucose-6-phosphate 1-epimerase</fullName>
        <ecNumber evidence="3 5">5.1.3.15</ecNumber>
    </recommendedName>
</protein>
<keyword evidence="9" id="KW-1185">Reference proteome</keyword>
<dbReference type="InterPro" id="IPR011013">
    <property type="entry name" value="Gal_mutarotase_sf_dom"/>
</dbReference>
<evidence type="ECO:0000256" key="2">
    <source>
        <dbReference type="ARBA" id="ARBA00005866"/>
    </source>
</evidence>
<evidence type="ECO:0000313" key="9">
    <source>
        <dbReference type="Proteomes" id="UP000095728"/>
    </source>
</evidence>
<dbReference type="CDD" id="cd09020">
    <property type="entry name" value="D-hex-6-P-epi_like"/>
    <property type="match status" value="1"/>
</dbReference>
<feature type="active site" evidence="6">
    <location>
        <position position="268"/>
    </location>
</feature>
<evidence type="ECO:0000256" key="7">
    <source>
        <dbReference type="PIRSR" id="PIRSR016020-2"/>
    </source>
</evidence>
<dbReference type="GO" id="GO:0047938">
    <property type="term" value="F:glucose-6-phosphate 1-epimerase activity"/>
    <property type="evidence" value="ECO:0007669"/>
    <property type="project" value="UniProtKB-UniRule"/>
</dbReference>
<accession>A0A1E5RGZ7</accession>